<dbReference type="PANTHER" id="PTHR32166">
    <property type="entry name" value="OSJNBA0013A04.12 PROTEIN"/>
    <property type="match status" value="1"/>
</dbReference>
<gene>
    <name evidence="2" type="ORF">RJ640_021975</name>
    <name evidence="3" type="ORF">RJ640_021977</name>
</gene>
<name>A0AA88RHM0_9ASTE</name>
<keyword evidence="4" id="KW-1185">Reference proteome</keyword>
<dbReference type="PANTHER" id="PTHR32166:SF122">
    <property type="entry name" value="OS09G0499600 PROTEIN"/>
    <property type="match status" value="1"/>
</dbReference>
<evidence type="ECO:0000313" key="4">
    <source>
        <dbReference type="Proteomes" id="UP001187471"/>
    </source>
</evidence>
<feature type="domain" description="DUF659" evidence="1">
    <location>
        <begin position="2"/>
        <end position="66"/>
    </location>
</feature>
<dbReference type="Pfam" id="PF04937">
    <property type="entry name" value="DUF659"/>
    <property type="match status" value="1"/>
</dbReference>
<comment type="caution">
    <text evidence="3">The sequence shown here is derived from an EMBL/GenBank/DDBJ whole genome shotgun (WGS) entry which is preliminary data.</text>
</comment>
<evidence type="ECO:0000259" key="1">
    <source>
        <dbReference type="Pfam" id="PF04937"/>
    </source>
</evidence>
<dbReference type="EMBL" id="JAVXUO010001774">
    <property type="protein sequence ID" value="KAK2979275.1"/>
    <property type="molecule type" value="Genomic_DNA"/>
</dbReference>
<protein>
    <recommendedName>
        <fullName evidence="1">DUF659 domain-containing protein</fullName>
    </recommendedName>
</protein>
<dbReference type="InterPro" id="IPR007021">
    <property type="entry name" value="DUF659"/>
</dbReference>
<organism evidence="3 4">
    <name type="scientific">Escallonia rubra</name>
    <dbReference type="NCBI Taxonomy" id="112253"/>
    <lineage>
        <taxon>Eukaryota</taxon>
        <taxon>Viridiplantae</taxon>
        <taxon>Streptophyta</taxon>
        <taxon>Embryophyta</taxon>
        <taxon>Tracheophyta</taxon>
        <taxon>Spermatophyta</taxon>
        <taxon>Magnoliopsida</taxon>
        <taxon>eudicotyledons</taxon>
        <taxon>Gunneridae</taxon>
        <taxon>Pentapetalae</taxon>
        <taxon>asterids</taxon>
        <taxon>campanulids</taxon>
        <taxon>Escalloniales</taxon>
        <taxon>Escalloniaceae</taxon>
        <taxon>Escallonia</taxon>
    </lineage>
</organism>
<dbReference type="EMBL" id="JAVXUO010000700">
    <property type="protein sequence ID" value="KAK2989808.1"/>
    <property type="molecule type" value="Genomic_DNA"/>
</dbReference>
<evidence type="ECO:0000313" key="2">
    <source>
        <dbReference type="EMBL" id="KAK2979275.1"/>
    </source>
</evidence>
<dbReference type="Proteomes" id="UP001187471">
    <property type="component" value="Unassembled WGS sequence"/>
</dbReference>
<sequence>MCINFLVYCPKGTVFLKSIDASGLTKDADTLYGIFNEVVQLIGPNYIVQFITDNETAYKSSWEKHVVKLSEPLVRVLRLTDGDEKPSMGYLYEAIDKANETIKSNLKNRLSLYMPVLRVIDARAIGQTKEALDPVSHDNTITLMFLLIGYPRRNLLLPKNI</sequence>
<reference evidence="3" key="1">
    <citation type="submission" date="2022-12" db="EMBL/GenBank/DDBJ databases">
        <title>Draft genome assemblies for two species of Escallonia (Escalloniales).</title>
        <authorList>
            <person name="Chanderbali A."/>
            <person name="Dervinis C."/>
            <person name="Anghel I."/>
            <person name="Soltis D."/>
            <person name="Soltis P."/>
            <person name="Zapata F."/>
        </authorList>
    </citation>
    <scope>NUCLEOTIDE SEQUENCE</scope>
    <source>
        <strain evidence="3">UCBG92.1500</strain>
        <tissue evidence="3">Leaf</tissue>
    </source>
</reference>
<dbReference type="AlphaFoldDB" id="A0AA88RHM0"/>
<accession>A0AA88RHM0</accession>
<evidence type="ECO:0000313" key="3">
    <source>
        <dbReference type="EMBL" id="KAK2989808.1"/>
    </source>
</evidence>
<proteinExistence type="predicted"/>